<comment type="caution">
    <text evidence="4">The sequence shown here is derived from an EMBL/GenBank/DDBJ whole genome shotgun (WGS) entry which is preliminary data.</text>
</comment>
<dbReference type="GO" id="GO:0005319">
    <property type="term" value="F:lipid transporter activity"/>
    <property type="evidence" value="ECO:0007669"/>
    <property type="project" value="TreeGrafter"/>
</dbReference>
<dbReference type="STRING" id="1754190.A0A1Y2CZ65"/>
<dbReference type="Gene3D" id="3.40.50.300">
    <property type="entry name" value="P-loop containing nucleotide triphosphate hydrolases"/>
    <property type="match status" value="2"/>
</dbReference>
<dbReference type="OrthoDB" id="2102429at2759"/>
<keyword evidence="5" id="KW-1185">Reference proteome</keyword>
<keyword evidence="2" id="KW-0067">ATP-binding</keyword>
<feature type="domain" description="ABC transporter" evidence="3">
    <location>
        <begin position="1"/>
        <end position="162"/>
    </location>
</feature>
<feature type="non-terminal residue" evidence="4">
    <location>
        <position position="1"/>
    </location>
</feature>
<dbReference type="GO" id="GO:0016020">
    <property type="term" value="C:membrane"/>
    <property type="evidence" value="ECO:0007669"/>
    <property type="project" value="InterPro"/>
</dbReference>
<dbReference type="GO" id="GO:0005524">
    <property type="term" value="F:ATP binding"/>
    <property type="evidence" value="ECO:0007669"/>
    <property type="project" value="UniProtKB-KW"/>
</dbReference>
<keyword evidence="1" id="KW-0547">Nucleotide-binding</keyword>
<dbReference type="InterPro" id="IPR026082">
    <property type="entry name" value="ABCA"/>
</dbReference>
<dbReference type="SMART" id="SM00382">
    <property type="entry name" value="AAA"/>
    <property type="match status" value="1"/>
</dbReference>
<dbReference type="InterPro" id="IPR003439">
    <property type="entry name" value="ABC_transporter-like_ATP-bd"/>
</dbReference>
<evidence type="ECO:0000256" key="1">
    <source>
        <dbReference type="ARBA" id="ARBA00022741"/>
    </source>
</evidence>
<dbReference type="InterPro" id="IPR027417">
    <property type="entry name" value="P-loop_NTPase"/>
</dbReference>
<protein>
    <submittedName>
        <fullName evidence="4">ABC transporter-like protein</fullName>
    </submittedName>
</protein>
<dbReference type="Pfam" id="PF00005">
    <property type="entry name" value="ABC_tran"/>
    <property type="match status" value="1"/>
</dbReference>
<dbReference type="GO" id="GO:0140359">
    <property type="term" value="F:ABC-type transporter activity"/>
    <property type="evidence" value="ECO:0007669"/>
    <property type="project" value="InterPro"/>
</dbReference>
<sequence>NEIFAILGHNGAGKTTLMNIMTGILSSTRGEVYYDSVPISITVDVDSILQDINLLSKKEQYPKELSGGQRRKLCITLALLGSPKYVFLDEPTTGLDPYSRKNIWELLSRKKEGRIIFVTTHYMDEADLLADRKMIISNGNISCLGSSLFLKQQFNMNYSLDV</sequence>
<gene>
    <name evidence="4" type="ORF">LY90DRAFT_338122</name>
</gene>
<evidence type="ECO:0000259" key="3">
    <source>
        <dbReference type="PROSITE" id="PS50893"/>
    </source>
</evidence>
<dbReference type="PANTHER" id="PTHR19229">
    <property type="entry name" value="ATP-BINDING CASSETTE TRANSPORTER SUBFAMILY A ABCA"/>
    <property type="match status" value="1"/>
</dbReference>
<accession>A0A1Y2CZ65</accession>
<dbReference type="InterPro" id="IPR003959">
    <property type="entry name" value="ATPase_AAA_core"/>
</dbReference>
<dbReference type="SUPFAM" id="SSF52540">
    <property type="entry name" value="P-loop containing nucleoside triphosphate hydrolases"/>
    <property type="match status" value="1"/>
</dbReference>
<dbReference type="GO" id="GO:0016887">
    <property type="term" value="F:ATP hydrolysis activity"/>
    <property type="evidence" value="ECO:0007669"/>
    <property type="project" value="InterPro"/>
</dbReference>
<reference evidence="4 5" key="1">
    <citation type="submission" date="2016-08" db="EMBL/GenBank/DDBJ databases">
        <title>A Parts List for Fungal Cellulosomes Revealed by Comparative Genomics.</title>
        <authorList>
            <consortium name="DOE Joint Genome Institute"/>
            <person name="Haitjema C.H."/>
            <person name="Gilmore S.P."/>
            <person name="Henske J.K."/>
            <person name="Solomon K.V."/>
            <person name="De Groot R."/>
            <person name="Kuo A."/>
            <person name="Mondo S.J."/>
            <person name="Salamov A.A."/>
            <person name="Labutti K."/>
            <person name="Zhao Z."/>
            <person name="Chiniquy J."/>
            <person name="Barry K."/>
            <person name="Brewer H.M."/>
            <person name="Purvine S.O."/>
            <person name="Wright A.T."/>
            <person name="Boxma B."/>
            <person name="Van Alen T."/>
            <person name="Hackstein J.H."/>
            <person name="Baker S.E."/>
            <person name="Grigoriev I.V."/>
            <person name="O'Malley M.A."/>
        </authorList>
    </citation>
    <scope>NUCLEOTIDE SEQUENCE [LARGE SCALE GENOMIC DNA]</scope>
    <source>
        <strain evidence="4 5">G1</strain>
    </source>
</reference>
<evidence type="ECO:0000256" key="2">
    <source>
        <dbReference type="ARBA" id="ARBA00022840"/>
    </source>
</evidence>
<dbReference type="PROSITE" id="PS50893">
    <property type="entry name" value="ABC_TRANSPORTER_2"/>
    <property type="match status" value="1"/>
</dbReference>
<dbReference type="AlphaFoldDB" id="A0A1Y2CZ65"/>
<dbReference type="Pfam" id="PF13304">
    <property type="entry name" value="AAA_21"/>
    <property type="match status" value="1"/>
</dbReference>
<dbReference type="Proteomes" id="UP000193920">
    <property type="component" value="Unassembled WGS sequence"/>
</dbReference>
<proteinExistence type="predicted"/>
<organism evidence="4 5">
    <name type="scientific">Neocallimastix californiae</name>
    <dbReference type="NCBI Taxonomy" id="1754190"/>
    <lineage>
        <taxon>Eukaryota</taxon>
        <taxon>Fungi</taxon>
        <taxon>Fungi incertae sedis</taxon>
        <taxon>Chytridiomycota</taxon>
        <taxon>Chytridiomycota incertae sedis</taxon>
        <taxon>Neocallimastigomycetes</taxon>
        <taxon>Neocallimastigales</taxon>
        <taxon>Neocallimastigaceae</taxon>
        <taxon>Neocallimastix</taxon>
    </lineage>
</organism>
<dbReference type="EMBL" id="MCOG01000093">
    <property type="protein sequence ID" value="ORY52247.1"/>
    <property type="molecule type" value="Genomic_DNA"/>
</dbReference>
<dbReference type="InterPro" id="IPR003593">
    <property type="entry name" value="AAA+_ATPase"/>
</dbReference>
<feature type="non-terminal residue" evidence="4">
    <location>
        <position position="162"/>
    </location>
</feature>
<evidence type="ECO:0000313" key="5">
    <source>
        <dbReference type="Proteomes" id="UP000193920"/>
    </source>
</evidence>
<evidence type="ECO:0000313" key="4">
    <source>
        <dbReference type="EMBL" id="ORY52247.1"/>
    </source>
</evidence>
<name>A0A1Y2CZ65_9FUNG</name>